<reference evidence="12" key="1">
    <citation type="submission" date="2016-04" db="EMBL/GenBank/DDBJ databases">
        <authorList>
            <person name="Evans L.H."/>
            <person name="Alamgir A."/>
            <person name="Owens N."/>
            <person name="Weber N.D."/>
            <person name="Virtaneva K."/>
            <person name="Barbian K."/>
            <person name="Babar A."/>
            <person name="Rosenke K."/>
        </authorList>
    </citation>
    <scope>NUCLEOTIDE SEQUENCE [LARGE SCALE GENOMIC DNA]</scope>
    <source>
        <strain evidence="12">CBS 101.48</strain>
    </source>
</reference>
<evidence type="ECO:0000256" key="4">
    <source>
        <dbReference type="ARBA" id="ARBA00023015"/>
    </source>
</evidence>
<evidence type="ECO:0000256" key="7">
    <source>
        <dbReference type="ARBA" id="ARBA00023242"/>
    </source>
</evidence>
<dbReference type="GO" id="GO:0003700">
    <property type="term" value="F:DNA-binding transcription factor activity"/>
    <property type="evidence" value="ECO:0007669"/>
    <property type="project" value="UniProtKB-UniRule"/>
</dbReference>
<feature type="region of interest" description="Disordered" evidence="10">
    <location>
        <begin position="1"/>
        <end position="47"/>
    </location>
</feature>
<dbReference type="GO" id="GO:0000156">
    <property type="term" value="F:phosphorelay response regulator activity"/>
    <property type="evidence" value="ECO:0007669"/>
    <property type="project" value="InterPro"/>
</dbReference>
<feature type="domain" description="Response regulatory" evidence="11">
    <location>
        <begin position="519"/>
        <end position="633"/>
    </location>
</feature>
<dbReference type="PANTHER" id="PTHR45339:SF1">
    <property type="entry name" value="HYBRID SIGNAL TRANSDUCTION HISTIDINE KINASE J"/>
    <property type="match status" value="1"/>
</dbReference>
<keyword evidence="5 8" id="KW-0238">DNA-binding</keyword>
<dbReference type="Proteomes" id="UP000078561">
    <property type="component" value="Unassembled WGS sequence"/>
</dbReference>
<keyword evidence="2 9" id="KW-0597">Phosphoprotein</keyword>
<dbReference type="EMBL" id="LT550023">
    <property type="protein sequence ID" value="SAL94846.1"/>
    <property type="molecule type" value="Genomic_DNA"/>
</dbReference>
<proteinExistence type="predicted"/>
<dbReference type="InParanoid" id="A0A168KKM1"/>
<dbReference type="InterPro" id="IPR001789">
    <property type="entry name" value="Sig_transdc_resp-reg_receiver"/>
</dbReference>
<dbReference type="GO" id="GO:0006357">
    <property type="term" value="P:regulation of transcription by RNA polymerase II"/>
    <property type="evidence" value="ECO:0007669"/>
    <property type="project" value="UniProtKB-UniRule"/>
</dbReference>
<dbReference type="FunFam" id="1.10.10.10:FF:000027">
    <property type="entry name" value="Heat shock transcription factor 1"/>
    <property type="match status" value="1"/>
</dbReference>
<dbReference type="SUPFAM" id="SSF52172">
    <property type="entry name" value="CheY-like"/>
    <property type="match status" value="1"/>
</dbReference>
<name>A0A168KKM1_ABSGL</name>
<feature type="region of interest" description="Disordered" evidence="10">
    <location>
        <begin position="148"/>
        <end position="215"/>
    </location>
</feature>
<comment type="subcellular location">
    <subcellularLocation>
        <location evidence="1 8">Nucleus</location>
    </subcellularLocation>
</comment>
<dbReference type="InterPro" id="IPR014402">
    <property type="entry name" value="Sig_transdc_resp-reg_Skn7"/>
</dbReference>
<dbReference type="PRINTS" id="PR00056">
    <property type="entry name" value="HSFDOMAIN"/>
</dbReference>
<evidence type="ECO:0000256" key="9">
    <source>
        <dbReference type="PROSITE-ProRule" id="PRU00169"/>
    </source>
</evidence>
<feature type="modified residue" description="4-aspartylphosphate" evidence="9">
    <location>
        <position position="568"/>
    </location>
</feature>
<feature type="region of interest" description="Disordered" evidence="10">
    <location>
        <begin position="325"/>
        <end position="360"/>
    </location>
</feature>
<keyword evidence="4 8" id="KW-0805">Transcription regulation</keyword>
<protein>
    <recommendedName>
        <fullName evidence="8">Transcription factor</fullName>
    </recommendedName>
</protein>
<accession>A0A168KKM1</accession>
<keyword evidence="7 8" id="KW-0539">Nucleus</keyword>
<feature type="compositionally biased region" description="Low complexity" evidence="10">
    <location>
        <begin position="475"/>
        <end position="491"/>
    </location>
</feature>
<evidence type="ECO:0000313" key="13">
    <source>
        <dbReference type="Proteomes" id="UP000078561"/>
    </source>
</evidence>
<dbReference type="PROSITE" id="PS50110">
    <property type="entry name" value="RESPONSE_REGULATORY"/>
    <property type="match status" value="1"/>
</dbReference>
<dbReference type="InterPro" id="IPR011006">
    <property type="entry name" value="CheY-like_superfamily"/>
</dbReference>
<sequence length="801" mass="88088">MNQTNFKGYPSPPCALTQPKQEELPLPGPSNRKAGGKAGSKNNDGAGSVPEFIQKLFRMLENKAFKHTFCWGTDGTTFIVKDTNEFSKTILPKHFKHCNFASFVRQLNKYDFHKVRNADDGNKPYGDQAWEFVHPRFMRDRKDLLEEIRRKTPGKTKKEEVPPPPTPNWNEESMVGSSESTTTGEHNLTRRQQQHSALEPGSSSHMEEMRKVTQSLQQQIKELQQSRLEMESYLQQLSNTDCLILQELMDLGKQIQLKDNLIQDILKRQAAHDKETTGKTEHVLDTQSLLDSFATVSRSNSDQLERITQQLKSQSHQRNLVHKTKDQLSNTSTQHIPSAQLSYPATTRGTPSVPSSATPDNNCNMTSSVPLIIPTQQPHLNVTASAAAAAASMNAGSLIGSPLKTGDGLTFVTLGRLSSNTTVRDNKPAFEITPSESSASQHESSHHHSLQTLSQQQQQQLQHHQQSNVGVADVPSTPSSSSISTATAASSQEELYSNHTTATSLKRKMNIAGWTVPPRVLLVDDDSVYRDLSGKLLQVIGCSIDLAKDGVEALRKMGLEKYDLILMDIVMPNLDGISATRNIRQYDALTPIISMTSNFTDNDIMQYIGSGMTDILPKPFSKKTLYSMLEKYCAHLKAIQRVHRVQNVEQTVPRPLGMLGLPPPPDQAQGKSTPSSSSSSPSVSTPLSSGTSVKPSTAQLLPPQAKMEDPDAKMQEPLGNSSVSPSTATTTTTTTTTLPIKTTESTSANTFSIARPPPYPFPLTLDPLSNNGLSLQQQHHSYSTSIPTNTNTAFFNARNPE</sequence>
<dbReference type="SMART" id="SM00415">
    <property type="entry name" value="HSF"/>
    <property type="match status" value="1"/>
</dbReference>
<evidence type="ECO:0000256" key="3">
    <source>
        <dbReference type="ARBA" id="ARBA00023012"/>
    </source>
</evidence>
<evidence type="ECO:0000256" key="10">
    <source>
        <dbReference type="SAM" id="MobiDB-lite"/>
    </source>
</evidence>
<dbReference type="FunFam" id="3.40.50.2300:FF:000212">
    <property type="entry name" value="Stress response regulator/HFS transcription factor"/>
    <property type="match status" value="1"/>
</dbReference>
<feature type="compositionally biased region" description="Low complexity" evidence="10">
    <location>
        <begin position="721"/>
        <end position="747"/>
    </location>
</feature>
<feature type="compositionally biased region" description="Polar residues" evidence="10">
    <location>
        <begin position="168"/>
        <end position="204"/>
    </location>
</feature>
<keyword evidence="3" id="KW-0902">Two-component regulatory system</keyword>
<dbReference type="PROSITE" id="PS00434">
    <property type="entry name" value="HSF_DOMAIN"/>
    <property type="match status" value="1"/>
</dbReference>
<evidence type="ECO:0000256" key="8">
    <source>
        <dbReference type="PIRNR" id="PIRNR002595"/>
    </source>
</evidence>
<evidence type="ECO:0000256" key="5">
    <source>
        <dbReference type="ARBA" id="ARBA00023125"/>
    </source>
</evidence>
<dbReference type="InterPro" id="IPR036390">
    <property type="entry name" value="WH_DNA-bd_sf"/>
</dbReference>
<dbReference type="FunCoup" id="A0A168KKM1">
    <property type="interactions" value="299"/>
</dbReference>
<organism evidence="12">
    <name type="scientific">Absidia glauca</name>
    <name type="common">Pin mould</name>
    <dbReference type="NCBI Taxonomy" id="4829"/>
    <lineage>
        <taxon>Eukaryota</taxon>
        <taxon>Fungi</taxon>
        <taxon>Fungi incertae sedis</taxon>
        <taxon>Mucoromycota</taxon>
        <taxon>Mucoromycotina</taxon>
        <taxon>Mucoromycetes</taxon>
        <taxon>Mucorales</taxon>
        <taxon>Cunninghamellaceae</taxon>
        <taxon>Absidia</taxon>
    </lineage>
</organism>
<keyword evidence="13" id="KW-1185">Reference proteome</keyword>
<evidence type="ECO:0000256" key="2">
    <source>
        <dbReference type="ARBA" id="ARBA00022553"/>
    </source>
</evidence>
<dbReference type="InterPro" id="IPR000232">
    <property type="entry name" value="HSF_DNA-bd"/>
</dbReference>
<dbReference type="Pfam" id="PF00072">
    <property type="entry name" value="Response_reg"/>
    <property type="match status" value="1"/>
</dbReference>
<dbReference type="AlphaFoldDB" id="A0A168KKM1"/>
<dbReference type="GO" id="GO:0005634">
    <property type="term" value="C:nucleus"/>
    <property type="evidence" value="ECO:0007669"/>
    <property type="project" value="UniProtKB-SubCell"/>
</dbReference>
<dbReference type="SUPFAM" id="SSF46785">
    <property type="entry name" value="Winged helix' DNA-binding domain"/>
    <property type="match status" value="1"/>
</dbReference>
<evidence type="ECO:0000313" key="12">
    <source>
        <dbReference type="EMBL" id="SAL94846.1"/>
    </source>
</evidence>
<keyword evidence="6 8" id="KW-0804">Transcription</keyword>
<dbReference type="Gene3D" id="1.10.10.10">
    <property type="entry name" value="Winged helix-like DNA-binding domain superfamily/Winged helix DNA-binding domain"/>
    <property type="match status" value="1"/>
</dbReference>
<gene>
    <name evidence="12" type="primary">ABSGL_00138.1 scaffold 320</name>
</gene>
<feature type="region of interest" description="Disordered" evidence="10">
    <location>
        <begin position="654"/>
        <end position="753"/>
    </location>
</feature>
<dbReference type="Pfam" id="PF00447">
    <property type="entry name" value="HSF_DNA-bind"/>
    <property type="match status" value="1"/>
</dbReference>
<dbReference type="STRING" id="4829.A0A168KKM1"/>
<evidence type="ECO:0000259" key="11">
    <source>
        <dbReference type="PROSITE" id="PS50110"/>
    </source>
</evidence>
<dbReference type="CDD" id="cd17546">
    <property type="entry name" value="REC_hyHK_CKI1_RcsC-like"/>
    <property type="match status" value="1"/>
</dbReference>
<evidence type="ECO:0000256" key="1">
    <source>
        <dbReference type="ARBA" id="ARBA00004123"/>
    </source>
</evidence>
<dbReference type="OMA" id="AQMNEIS"/>
<feature type="compositionally biased region" description="Basic and acidic residues" evidence="10">
    <location>
        <begin position="148"/>
        <end position="161"/>
    </location>
</feature>
<dbReference type="PANTHER" id="PTHR45339">
    <property type="entry name" value="HYBRID SIGNAL TRANSDUCTION HISTIDINE KINASE J"/>
    <property type="match status" value="1"/>
</dbReference>
<evidence type="ECO:0000256" key="6">
    <source>
        <dbReference type="ARBA" id="ARBA00023163"/>
    </source>
</evidence>
<dbReference type="InterPro" id="IPR036388">
    <property type="entry name" value="WH-like_DNA-bd_sf"/>
</dbReference>
<dbReference type="Gene3D" id="3.40.50.2300">
    <property type="match status" value="1"/>
</dbReference>
<dbReference type="SMART" id="SM00448">
    <property type="entry name" value="REC"/>
    <property type="match status" value="1"/>
</dbReference>
<feature type="compositionally biased region" description="Low complexity" evidence="10">
    <location>
        <begin position="450"/>
        <end position="467"/>
    </location>
</feature>
<dbReference type="OrthoDB" id="60033at2759"/>
<feature type="region of interest" description="Disordered" evidence="10">
    <location>
        <begin position="425"/>
        <end position="497"/>
    </location>
</feature>
<dbReference type="PIRSF" id="PIRSF002595">
    <property type="entry name" value="RR_SKN7"/>
    <property type="match status" value="1"/>
</dbReference>
<dbReference type="GO" id="GO:0043565">
    <property type="term" value="F:sequence-specific DNA binding"/>
    <property type="evidence" value="ECO:0007669"/>
    <property type="project" value="InterPro"/>
</dbReference>
<feature type="compositionally biased region" description="Polar residues" evidence="10">
    <location>
        <begin position="327"/>
        <end position="360"/>
    </location>
</feature>
<feature type="compositionally biased region" description="Low complexity" evidence="10">
    <location>
        <begin position="672"/>
        <end position="692"/>
    </location>
</feature>